<evidence type="ECO:0000313" key="5">
    <source>
        <dbReference type="Proteomes" id="UP000310158"/>
    </source>
</evidence>
<feature type="region of interest" description="Disordered" evidence="2">
    <location>
        <begin position="1"/>
        <end position="27"/>
    </location>
</feature>
<comment type="caution">
    <text evidence="4">The sequence shown here is derived from an EMBL/GenBank/DDBJ whole genome shotgun (WGS) entry which is preliminary data.</text>
</comment>
<dbReference type="SUPFAM" id="SSF56349">
    <property type="entry name" value="DNA breaking-rejoining enzymes"/>
    <property type="match status" value="1"/>
</dbReference>
<dbReference type="PANTHER" id="PTHR11439">
    <property type="entry name" value="GAG-POL-RELATED RETROTRANSPOSON"/>
    <property type="match status" value="1"/>
</dbReference>
<dbReference type="OrthoDB" id="3344688at2759"/>
<dbReference type="InterPro" id="IPR013762">
    <property type="entry name" value="Integrase-like_cat_sf"/>
</dbReference>
<evidence type="ECO:0000259" key="3">
    <source>
        <dbReference type="Pfam" id="PF07727"/>
    </source>
</evidence>
<accession>A0A4S4LYN7</accession>
<dbReference type="GO" id="GO:0015074">
    <property type="term" value="P:DNA integration"/>
    <property type="evidence" value="ECO:0007669"/>
    <property type="project" value="InterPro"/>
</dbReference>
<dbReference type="CDD" id="cd09272">
    <property type="entry name" value="RNase_HI_RT_Ty1"/>
    <property type="match status" value="1"/>
</dbReference>
<dbReference type="Gene3D" id="1.10.443.10">
    <property type="entry name" value="Intergrase catalytic core"/>
    <property type="match status" value="1"/>
</dbReference>
<evidence type="ECO:0000256" key="1">
    <source>
        <dbReference type="ARBA" id="ARBA00023172"/>
    </source>
</evidence>
<dbReference type="Pfam" id="PF07727">
    <property type="entry name" value="RVT_2"/>
    <property type="match status" value="1"/>
</dbReference>
<dbReference type="Proteomes" id="UP000310158">
    <property type="component" value="Unassembled WGS sequence"/>
</dbReference>
<dbReference type="GO" id="GO:0006310">
    <property type="term" value="P:DNA recombination"/>
    <property type="evidence" value="ECO:0007669"/>
    <property type="project" value="UniProtKB-KW"/>
</dbReference>
<name>A0A4S4LYN7_9AGAM</name>
<gene>
    <name evidence="4" type="ORF">EW146_g3580</name>
</gene>
<feature type="domain" description="Reverse transcriptase Ty1/copia-type" evidence="3">
    <location>
        <begin position="112"/>
        <end position="343"/>
    </location>
</feature>
<dbReference type="InterPro" id="IPR013103">
    <property type="entry name" value="RVT_2"/>
</dbReference>
<organism evidence="4 5">
    <name type="scientific">Bondarzewia mesenterica</name>
    <dbReference type="NCBI Taxonomy" id="1095465"/>
    <lineage>
        <taxon>Eukaryota</taxon>
        <taxon>Fungi</taxon>
        <taxon>Dikarya</taxon>
        <taxon>Basidiomycota</taxon>
        <taxon>Agaricomycotina</taxon>
        <taxon>Agaricomycetes</taxon>
        <taxon>Russulales</taxon>
        <taxon>Bondarzewiaceae</taxon>
        <taxon>Bondarzewia</taxon>
    </lineage>
</organism>
<dbReference type="InterPro" id="IPR043502">
    <property type="entry name" value="DNA/RNA_pol_sf"/>
</dbReference>
<sequence length="873" mass="97817">MPPRSSTLPPPPGAPRRSAHLAKPSEAIKASHEYETREANARAMGEEWTANALIANLASYDGPLADLEFAADALAFMANSPIILPKTLEEAMERPDLWQEPIERELKKMREYNVWDVVPLPKDAELMDYRWVFTEKFDSDGKVTGHKARLVGKGYSQRFGVNFLWMSASVVRLESVRTALALAAILDLEIWQIDFKSAFLNVPVDSDIYMRQPKGFEEMGKEDWVCRLNKAIYGTKQGGNNWWLKLDRTYQRIGYTRLFADYCNDTLSLSSSPEETLRAKGELSAAYRMKDMGGPNGEPQFILGIKVERDRNRKTIRISQRGFLLRILERAGMADCSAEATPLPAGGAYRRLFEPVDDSEREMSKNEPFREILGAVNYLAVATRLDISYAVQVLGSFSNAPGLRHWKALKHLLRYLKGTADYGITYDGSRSDGLRPLGYFDANYAVEQNRRSSTGWVFLLAGAPIAWSSKKQQSVAISTTEAEYMAAAAAAQTAIWLRMLLRELDVPIAGPGLLLGDNTSANILTREYVNHSRAKHIDVRYHFVRERVEAGELEVEHVASADNLADLLTKGIPRDHHRELVDRLRISISLHRRAWHLLHGLSWLVNADSTAILMRSAAALAPPSSKCKPRNPYTTDFLVNIRQHLNLSLPLDAAVWACATSLFYGVARMGELTTSNLSSFLPSTHVTRAHVSSKVDRNNAVITVIFIPTMKAAPQGKDIFWAKQDGESNSESALLNHLEVNNPAPDEHLFAHTLRGTRRPLTRSNFIKRINEAARAGGQDALQCHGFRIGGTLEYLLRNVPFDVVKSKGHWASDAFTLYLRRHAEIMAPWMQANPELHRAFISCNRCVKASPPIHLGYRGLLTGPLSHSTRIR</sequence>
<evidence type="ECO:0000313" key="4">
    <source>
        <dbReference type="EMBL" id="THH17207.1"/>
    </source>
</evidence>
<feature type="compositionally biased region" description="Pro residues" evidence="2">
    <location>
        <begin position="1"/>
        <end position="14"/>
    </location>
</feature>
<keyword evidence="5" id="KW-1185">Reference proteome</keyword>
<protein>
    <recommendedName>
        <fullName evidence="3">Reverse transcriptase Ty1/copia-type domain-containing protein</fullName>
    </recommendedName>
</protein>
<reference evidence="4 5" key="1">
    <citation type="submission" date="2019-02" db="EMBL/GenBank/DDBJ databases">
        <title>Genome sequencing of the rare red list fungi Bondarzewia mesenterica.</title>
        <authorList>
            <person name="Buettner E."/>
            <person name="Kellner H."/>
        </authorList>
    </citation>
    <scope>NUCLEOTIDE SEQUENCE [LARGE SCALE GENOMIC DNA]</scope>
    <source>
        <strain evidence="4 5">DSM 108281</strain>
    </source>
</reference>
<evidence type="ECO:0000256" key="2">
    <source>
        <dbReference type="SAM" id="MobiDB-lite"/>
    </source>
</evidence>
<dbReference type="EMBL" id="SGPL01000121">
    <property type="protein sequence ID" value="THH17207.1"/>
    <property type="molecule type" value="Genomic_DNA"/>
</dbReference>
<proteinExistence type="predicted"/>
<dbReference type="GO" id="GO:0003677">
    <property type="term" value="F:DNA binding"/>
    <property type="evidence" value="ECO:0007669"/>
    <property type="project" value="InterPro"/>
</dbReference>
<dbReference type="InterPro" id="IPR011010">
    <property type="entry name" value="DNA_brk_join_enz"/>
</dbReference>
<dbReference type="AlphaFoldDB" id="A0A4S4LYN7"/>
<dbReference type="PANTHER" id="PTHR11439:SF483">
    <property type="entry name" value="PEPTIDE SYNTHASE GLIP-LIKE, PUTATIVE (AFU_ORTHOLOGUE AFUA_3G12920)-RELATED"/>
    <property type="match status" value="1"/>
</dbReference>
<dbReference type="SUPFAM" id="SSF56672">
    <property type="entry name" value="DNA/RNA polymerases"/>
    <property type="match status" value="1"/>
</dbReference>
<keyword evidence="1" id="KW-0233">DNA recombination</keyword>